<dbReference type="SUPFAM" id="SSF53474">
    <property type="entry name" value="alpha/beta-Hydrolases"/>
    <property type="match status" value="1"/>
</dbReference>
<proteinExistence type="predicted"/>
<dbReference type="Gene3D" id="3.40.50.1820">
    <property type="entry name" value="alpha/beta hydrolase"/>
    <property type="match status" value="1"/>
</dbReference>
<dbReference type="InterPro" id="IPR029058">
    <property type="entry name" value="AB_hydrolase_fold"/>
</dbReference>
<name>A0A512NCI3_9HYPH</name>
<feature type="signal peptide" evidence="1">
    <location>
        <begin position="1"/>
        <end position="21"/>
    </location>
</feature>
<evidence type="ECO:0008006" key="4">
    <source>
        <dbReference type="Google" id="ProtNLM"/>
    </source>
</evidence>
<dbReference type="OrthoDB" id="7257695at2"/>
<feature type="chain" id="PRO_5022210600" description="Alpha/beta hydrolase" evidence="1">
    <location>
        <begin position="22"/>
        <end position="263"/>
    </location>
</feature>
<dbReference type="Proteomes" id="UP000321058">
    <property type="component" value="Unassembled WGS sequence"/>
</dbReference>
<reference evidence="2 3" key="1">
    <citation type="submission" date="2019-07" db="EMBL/GenBank/DDBJ databases">
        <title>Whole genome shotgun sequence of Reyranella soli NBRC 108950.</title>
        <authorList>
            <person name="Hosoyama A."/>
            <person name="Uohara A."/>
            <person name="Ohji S."/>
            <person name="Ichikawa N."/>
        </authorList>
    </citation>
    <scope>NUCLEOTIDE SEQUENCE [LARGE SCALE GENOMIC DNA]</scope>
    <source>
        <strain evidence="2 3">NBRC 108950</strain>
    </source>
</reference>
<evidence type="ECO:0000313" key="3">
    <source>
        <dbReference type="Proteomes" id="UP000321058"/>
    </source>
</evidence>
<sequence length="263" mass="27392">MTLRAVLLALLFAATALPARAAESVLTLTPRPGVTLRVLVDRPAAPVGSVVLMAGGDGTLDLDAQGNIGSGLKGNHLVRTRADYVKAGYAVFVPDIASDQRGTRGYRFTNDYANDVAMVIAEARKVAPPVAIVGTSRGALSVAAVFTKQSAVRSDAAVISSGVLLGNNGGSASTMGDMSRINVPVMLLRHRFDSCRESAPADADRFKTMLTGAPKVDIVTLDGGGPRGSTADPCGAAHYHGFYGIDDQAVAATVQWLRANMRR</sequence>
<dbReference type="AlphaFoldDB" id="A0A512NCI3"/>
<accession>A0A512NCI3</accession>
<protein>
    <recommendedName>
        <fullName evidence="4">Alpha/beta hydrolase</fullName>
    </recommendedName>
</protein>
<keyword evidence="3" id="KW-1185">Reference proteome</keyword>
<dbReference type="RefSeq" id="WP_147150795.1">
    <property type="nucleotide sequence ID" value="NZ_BKAJ01000068.1"/>
</dbReference>
<gene>
    <name evidence="2" type="ORF">RSO01_38110</name>
</gene>
<organism evidence="2 3">
    <name type="scientific">Reyranella soli</name>
    <dbReference type="NCBI Taxonomy" id="1230389"/>
    <lineage>
        <taxon>Bacteria</taxon>
        <taxon>Pseudomonadati</taxon>
        <taxon>Pseudomonadota</taxon>
        <taxon>Alphaproteobacteria</taxon>
        <taxon>Hyphomicrobiales</taxon>
        <taxon>Reyranellaceae</taxon>
        <taxon>Reyranella</taxon>
    </lineage>
</organism>
<evidence type="ECO:0000256" key="1">
    <source>
        <dbReference type="SAM" id="SignalP"/>
    </source>
</evidence>
<keyword evidence="1" id="KW-0732">Signal</keyword>
<dbReference type="EMBL" id="BKAJ01000068">
    <property type="protein sequence ID" value="GEP56645.1"/>
    <property type="molecule type" value="Genomic_DNA"/>
</dbReference>
<comment type="caution">
    <text evidence="2">The sequence shown here is derived from an EMBL/GenBank/DDBJ whole genome shotgun (WGS) entry which is preliminary data.</text>
</comment>
<evidence type="ECO:0000313" key="2">
    <source>
        <dbReference type="EMBL" id="GEP56645.1"/>
    </source>
</evidence>